<reference evidence="5 6" key="1">
    <citation type="submission" date="2018-05" db="EMBL/GenBank/DDBJ databases">
        <title>Genomic Encyclopedia of Type Strains, Phase IV (KMG-IV): sequencing the most valuable type-strain genomes for metagenomic binning, comparative biology and taxonomic classification.</title>
        <authorList>
            <person name="Goeker M."/>
        </authorList>
    </citation>
    <scope>NUCLEOTIDE SEQUENCE [LARGE SCALE GENOMIC DNA]</scope>
    <source>
        <strain evidence="5 6">DSM 25350</strain>
    </source>
</reference>
<dbReference type="InterPro" id="IPR035919">
    <property type="entry name" value="EAL_sf"/>
</dbReference>
<dbReference type="InterPro" id="IPR001633">
    <property type="entry name" value="EAL_dom"/>
</dbReference>
<dbReference type="InterPro" id="IPR000160">
    <property type="entry name" value="GGDEF_dom"/>
</dbReference>
<evidence type="ECO:0000313" key="6">
    <source>
        <dbReference type="Proteomes" id="UP000245790"/>
    </source>
</evidence>
<dbReference type="GO" id="GO:0003824">
    <property type="term" value="F:catalytic activity"/>
    <property type="evidence" value="ECO:0007669"/>
    <property type="project" value="UniProtKB-ARBA"/>
</dbReference>
<dbReference type="EMBL" id="QGGU01000001">
    <property type="protein sequence ID" value="PWK54422.1"/>
    <property type="molecule type" value="Genomic_DNA"/>
</dbReference>
<name>A0A316G171_9GAMM</name>
<dbReference type="SMART" id="SM00267">
    <property type="entry name" value="GGDEF"/>
    <property type="match status" value="1"/>
</dbReference>
<dbReference type="Gene3D" id="3.20.20.450">
    <property type="entry name" value="EAL domain"/>
    <property type="match status" value="1"/>
</dbReference>
<feature type="region of interest" description="Disordered" evidence="2">
    <location>
        <begin position="53"/>
        <end position="90"/>
    </location>
</feature>
<sequence>MPHNKKKLIQLVNLLDPALVDRSKNGHKIDLASLFEDVAREYIKLTDSPSASVLNNSALNNNAPDSFKSSSSELSSSEPNSSKPNDSIQNESIQKITDQTLTQRDPLTELPNRLFFSEYVDQAIKRAARHNKPFALVFIDIDHFKTINDTHGHQIGDSILIELAQRIGHSIRESDVLCRLAGDEFCLLVEELDKTDAILRVIDSIRHQLSRPFEHNDLSLIITTSIGVSIYPEDGNNFKDLLHFADLAMYEAKRNGRNSVSIFTPEIAENIRQLNGQQKKLKTALQFNQIKNFVQPELEFGSGAICAIRQIASVPVPGLDSERALLQTAERGNKTALLNIELIRSACEQHRQWQKSFRYIPRLVIPLYQEFLCSARCASVVRELVDRYSLKGSSLEFEVNETDLNSQCDYGHESLKKLYYLGCKISLINFGIGPSSLRLLSSGYIQKIKIDGTLINSIETDKQSRLMMEAIISICRKFKIRVVALDVSSVSQVKLLETLKCDGIRGDFLSPPVTCEEFTDVLATYNRQNKNHDDLFTEQNFLEQKIRQSGIPPQC</sequence>
<dbReference type="InterPro" id="IPR052155">
    <property type="entry name" value="Biofilm_reg_signaling"/>
</dbReference>
<dbReference type="PROSITE" id="PS50883">
    <property type="entry name" value="EAL"/>
    <property type="match status" value="1"/>
</dbReference>
<comment type="caution">
    <text evidence="5">The sequence shown here is derived from an EMBL/GenBank/DDBJ whole genome shotgun (WGS) entry which is preliminary data.</text>
</comment>
<dbReference type="InterPro" id="IPR029787">
    <property type="entry name" value="Nucleotide_cyclase"/>
</dbReference>
<dbReference type="Proteomes" id="UP000245790">
    <property type="component" value="Unassembled WGS sequence"/>
</dbReference>
<dbReference type="AlphaFoldDB" id="A0A316G171"/>
<dbReference type="RefSeq" id="WP_109761538.1">
    <property type="nucleotide sequence ID" value="NZ_QGGU01000001.1"/>
</dbReference>
<evidence type="ECO:0000256" key="1">
    <source>
        <dbReference type="ARBA" id="ARBA00001946"/>
    </source>
</evidence>
<dbReference type="Pfam" id="PF00563">
    <property type="entry name" value="EAL"/>
    <property type="match status" value="1"/>
</dbReference>
<dbReference type="Pfam" id="PF00990">
    <property type="entry name" value="GGDEF"/>
    <property type="match status" value="1"/>
</dbReference>
<dbReference type="CDD" id="cd01949">
    <property type="entry name" value="GGDEF"/>
    <property type="match status" value="1"/>
</dbReference>
<dbReference type="FunFam" id="3.30.70.270:FF:000001">
    <property type="entry name" value="Diguanylate cyclase domain protein"/>
    <property type="match status" value="1"/>
</dbReference>
<dbReference type="Gene3D" id="3.30.70.270">
    <property type="match status" value="1"/>
</dbReference>
<dbReference type="SUPFAM" id="SSF55073">
    <property type="entry name" value="Nucleotide cyclase"/>
    <property type="match status" value="1"/>
</dbReference>
<feature type="domain" description="GGDEF" evidence="4">
    <location>
        <begin position="132"/>
        <end position="265"/>
    </location>
</feature>
<keyword evidence="6" id="KW-1185">Reference proteome</keyword>
<feature type="domain" description="EAL" evidence="3">
    <location>
        <begin position="274"/>
        <end position="526"/>
    </location>
</feature>
<dbReference type="CDD" id="cd01948">
    <property type="entry name" value="EAL"/>
    <property type="match status" value="1"/>
</dbReference>
<evidence type="ECO:0000256" key="2">
    <source>
        <dbReference type="SAM" id="MobiDB-lite"/>
    </source>
</evidence>
<comment type="cofactor">
    <cofactor evidence="1">
        <name>Mg(2+)</name>
        <dbReference type="ChEBI" id="CHEBI:18420"/>
    </cofactor>
</comment>
<protein>
    <submittedName>
        <fullName evidence="5">Diguanylate cyclase (GGDEF)-like protein</fullName>
    </submittedName>
</protein>
<proteinExistence type="predicted"/>
<dbReference type="NCBIfam" id="TIGR00254">
    <property type="entry name" value="GGDEF"/>
    <property type="match status" value="1"/>
</dbReference>
<evidence type="ECO:0000259" key="4">
    <source>
        <dbReference type="PROSITE" id="PS50887"/>
    </source>
</evidence>
<accession>A0A316G171</accession>
<dbReference type="PANTHER" id="PTHR44757">
    <property type="entry name" value="DIGUANYLATE CYCLASE DGCP"/>
    <property type="match status" value="1"/>
</dbReference>
<dbReference type="InterPro" id="IPR043128">
    <property type="entry name" value="Rev_trsase/Diguanyl_cyclase"/>
</dbReference>
<gene>
    <name evidence="5" type="ORF">C8D97_101270</name>
</gene>
<dbReference type="SUPFAM" id="SSF141868">
    <property type="entry name" value="EAL domain-like"/>
    <property type="match status" value="1"/>
</dbReference>
<evidence type="ECO:0000313" key="5">
    <source>
        <dbReference type="EMBL" id="PWK54422.1"/>
    </source>
</evidence>
<dbReference type="PROSITE" id="PS50887">
    <property type="entry name" value="GGDEF"/>
    <property type="match status" value="1"/>
</dbReference>
<evidence type="ECO:0000259" key="3">
    <source>
        <dbReference type="PROSITE" id="PS50883"/>
    </source>
</evidence>
<dbReference type="OrthoDB" id="5777683at2"/>
<feature type="compositionally biased region" description="Low complexity" evidence="2">
    <location>
        <begin position="53"/>
        <end position="87"/>
    </location>
</feature>
<dbReference type="PANTHER" id="PTHR44757:SF2">
    <property type="entry name" value="BIOFILM ARCHITECTURE MAINTENANCE PROTEIN MBAA"/>
    <property type="match status" value="1"/>
</dbReference>
<organism evidence="5 6">
    <name type="scientific">Pleionea mediterranea</name>
    <dbReference type="NCBI Taxonomy" id="523701"/>
    <lineage>
        <taxon>Bacteria</taxon>
        <taxon>Pseudomonadati</taxon>
        <taxon>Pseudomonadota</taxon>
        <taxon>Gammaproteobacteria</taxon>
        <taxon>Oceanospirillales</taxon>
        <taxon>Pleioneaceae</taxon>
        <taxon>Pleionea</taxon>
    </lineage>
</organism>
<dbReference type="SMART" id="SM00052">
    <property type="entry name" value="EAL"/>
    <property type="match status" value="1"/>
</dbReference>